<evidence type="ECO:0000313" key="1">
    <source>
        <dbReference type="EMBL" id="KAH9359670.1"/>
    </source>
</evidence>
<dbReference type="AlphaFoldDB" id="A0A9J6F6L6"/>
<reference evidence="1 2" key="1">
    <citation type="journal article" date="2020" name="Cell">
        <title>Large-Scale Comparative Analyses of Tick Genomes Elucidate Their Genetic Diversity and Vector Capacities.</title>
        <authorList>
            <consortium name="Tick Genome and Microbiome Consortium (TIGMIC)"/>
            <person name="Jia N."/>
            <person name="Wang J."/>
            <person name="Shi W."/>
            <person name="Du L."/>
            <person name="Sun Y."/>
            <person name="Zhan W."/>
            <person name="Jiang J.F."/>
            <person name="Wang Q."/>
            <person name="Zhang B."/>
            <person name="Ji P."/>
            <person name="Bell-Sakyi L."/>
            <person name="Cui X.M."/>
            <person name="Yuan T.T."/>
            <person name="Jiang B.G."/>
            <person name="Yang W.F."/>
            <person name="Lam T.T."/>
            <person name="Chang Q.C."/>
            <person name="Ding S.J."/>
            <person name="Wang X.J."/>
            <person name="Zhu J.G."/>
            <person name="Ruan X.D."/>
            <person name="Zhao L."/>
            <person name="Wei J.T."/>
            <person name="Ye R.Z."/>
            <person name="Que T.C."/>
            <person name="Du C.H."/>
            <person name="Zhou Y.H."/>
            <person name="Cheng J.X."/>
            <person name="Dai P.F."/>
            <person name="Guo W.B."/>
            <person name="Han X.H."/>
            <person name="Huang E.J."/>
            <person name="Li L.F."/>
            <person name="Wei W."/>
            <person name="Gao Y.C."/>
            <person name="Liu J.Z."/>
            <person name="Shao H.Z."/>
            <person name="Wang X."/>
            <person name="Wang C.C."/>
            <person name="Yang T.C."/>
            <person name="Huo Q.B."/>
            <person name="Li W."/>
            <person name="Chen H.Y."/>
            <person name="Chen S.E."/>
            <person name="Zhou L.G."/>
            <person name="Ni X.B."/>
            <person name="Tian J.H."/>
            <person name="Sheng Y."/>
            <person name="Liu T."/>
            <person name="Pan Y.S."/>
            <person name="Xia L.Y."/>
            <person name="Li J."/>
            <person name="Zhao F."/>
            <person name="Cao W.C."/>
        </authorList>
    </citation>
    <scope>NUCLEOTIDE SEQUENCE [LARGE SCALE GENOMIC DNA]</scope>
    <source>
        <strain evidence="1">HaeL-2018</strain>
    </source>
</reference>
<sequence length="197" mass="21961">MAPGDTLTVFGFDCGLDSRPTVFVHGISPNRVCSACGLVPSAIALLPCRHVLCQPCHDRCREICEGRCCLDGEDIVRDDVVWSTFSTHSILGRKIQCWNAANGCNVSGLASEVLDHFYKECQHHKVPCPRCRQTVFHKDIVNHIRSGSCTQAAVTESVSSETVAHRSKRIFDVWKGLLKERSNTRLYWNVSTAWTTL</sequence>
<dbReference type="Proteomes" id="UP000821853">
    <property type="component" value="Chromosome 1"/>
</dbReference>
<protein>
    <recommendedName>
        <fullName evidence="3">Tnf receptor-associated factor</fullName>
    </recommendedName>
</protein>
<dbReference type="Gene3D" id="3.30.40.10">
    <property type="entry name" value="Zinc/RING finger domain, C3HC4 (zinc finger)"/>
    <property type="match status" value="1"/>
</dbReference>
<dbReference type="EMBL" id="JABSTR010000001">
    <property type="protein sequence ID" value="KAH9359670.1"/>
    <property type="molecule type" value="Genomic_DNA"/>
</dbReference>
<keyword evidence="2" id="KW-1185">Reference proteome</keyword>
<comment type="caution">
    <text evidence="1">The sequence shown here is derived from an EMBL/GenBank/DDBJ whole genome shotgun (WGS) entry which is preliminary data.</text>
</comment>
<dbReference type="VEuPathDB" id="VectorBase:HLOH_060987"/>
<evidence type="ECO:0008006" key="3">
    <source>
        <dbReference type="Google" id="ProtNLM"/>
    </source>
</evidence>
<dbReference type="SUPFAM" id="SSF49599">
    <property type="entry name" value="TRAF domain-like"/>
    <property type="match status" value="1"/>
</dbReference>
<name>A0A9J6F6L6_HAELO</name>
<evidence type="ECO:0000313" key="2">
    <source>
        <dbReference type="Proteomes" id="UP000821853"/>
    </source>
</evidence>
<dbReference type="OMA" id="ICEGRCC"/>
<accession>A0A9J6F6L6</accession>
<dbReference type="InterPro" id="IPR013083">
    <property type="entry name" value="Znf_RING/FYVE/PHD"/>
</dbReference>
<organism evidence="1 2">
    <name type="scientific">Haemaphysalis longicornis</name>
    <name type="common">Bush tick</name>
    <dbReference type="NCBI Taxonomy" id="44386"/>
    <lineage>
        <taxon>Eukaryota</taxon>
        <taxon>Metazoa</taxon>
        <taxon>Ecdysozoa</taxon>
        <taxon>Arthropoda</taxon>
        <taxon>Chelicerata</taxon>
        <taxon>Arachnida</taxon>
        <taxon>Acari</taxon>
        <taxon>Parasitiformes</taxon>
        <taxon>Ixodida</taxon>
        <taxon>Ixodoidea</taxon>
        <taxon>Ixodidae</taxon>
        <taxon>Haemaphysalinae</taxon>
        <taxon>Haemaphysalis</taxon>
    </lineage>
</organism>
<proteinExistence type="predicted"/>
<gene>
    <name evidence="1" type="ORF">HPB48_013054</name>
</gene>
<dbReference type="OrthoDB" id="6511748at2759"/>